<name>A0A4Q8ABM0_9MICC</name>
<dbReference type="EMBL" id="SHLA01000001">
    <property type="protein sequence ID" value="RZU61562.1"/>
    <property type="molecule type" value="Genomic_DNA"/>
</dbReference>
<evidence type="ECO:0000313" key="8">
    <source>
        <dbReference type="Proteomes" id="UP000292685"/>
    </source>
</evidence>
<proteinExistence type="inferred from homology"/>
<evidence type="ECO:0000256" key="3">
    <source>
        <dbReference type="ARBA" id="ARBA00022576"/>
    </source>
</evidence>
<accession>A0A4Q8ABM0</accession>
<keyword evidence="4 7" id="KW-0808">Transferase</keyword>
<dbReference type="Proteomes" id="UP000292685">
    <property type="component" value="Unassembled WGS sequence"/>
</dbReference>
<dbReference type="GO" id="GO:0016212">
    <property type="term" value="F:kynurenine-oxoglutarate transaminase activity"/>
    <property type="evidence" value="ECO:0007669"/>
    <property type="project" value="TreeGrafter"/>
</dbReference>
<dbReference type="PANTHER" id="PTHR43807:SF20">
    <property type="entry name" value="FI04487P"/>
    <property type="match status" value="1"/>
</dbReference>
<feature type="domain" description="Aminotransferase class I/classII large" evidence="6">
    <location>
        <begin position="47"/>
        <end position="392"/>
    </location>
</feature>
<reference evidence="7 8" key="1">
    <citation type="submission" date="2019-02" db="EMBL/GenBank/DDBJ databases">
        <title>Sequencing the genomes of 1000 actinobacteria strains.</title>
        <authorList>
            <person name="Klenk H.-P."/>
        </authorList>
    </citation>
    <scope>NUCLEOTIDE SEQUENCE [LARGE SCALE GENOMIC DNA]</scope>
    <source>
        <strain evidence="7 8">DSM 17364</strain>
    </source>
</reference>
<dbReference type="Gene3D" id="3.90.1150.10">
    <property type="entry name" value="Aspartate Aminotransferase, domain 1"/>
    <property type="match status" value="1"/>
</dbReference>
<gene>
    <name evidence="7" type="ORF">EV380_1133</name>
</gene>
<comment type="cofactor">
    <cofactor evidence="1">
        <name>pyridoxal 5'-phosphate</name>
        <dbReference type="ChEBI" id="CHEBI:597326"/>
    </cofactor>
</comment>
<dbReference type="Pfam" id="PF00155">
    <property type="entry name" value="Aminotran_1_2"/>
    <property type="match status" value="1"/>
</dbReference>
<dbReference type="InterPro" id="IPR015424">
    <property type="entry name" value="PyrdxlP-dep_Trfase"/>
</dbReference>
<evidence type="ECO:0000313" key="7">
    <source>
        <dbReference type="EMBL" id="RZU61562.1"/>
    </source>
</evidence>
<dbReference type="FunFam" id="3.40.640.10:FF:000033">
    <property type="entry name" value="Aspartate aminotransferase"/>
    <property type="match status" value="1"/>
</dbReference>
<dbReference type="PANTHER" id="PTHR43807">
    <property type="entry name" value="FI04487P"/>
    <property type="match status" value="1"/>
</dbReference>
<evidence type="ECO:0000259" key="6">
    <source>
        <dbReference type="Pfam" id="PF00155"/>
    </source>
</evidence>
<evidence type="ECO:0000256" key="2">
    <source>
        <dbReference type="ARBA" id="ARBA00007441"/>
    </source>
</evidence>
<dbReference type="GO" id="GO:0030170">
    <property type="term" value="F:pyridoxal phosphate binding"/>
    <property type="evidence" value="ECO:0007669"/>
    <property type="project" value="InterPro"/>
</dbReference>
<comment type="caution">
    <text evidence="7">The sequence shown here is derived from an EMBL/GenBank/DDBJ whole genome shotgun (WGS) entry which is preliminary data.</text>
</comment>
<comment type="similarity">
    <text evidence="2">Belongs to the class-I pyridoxal-phosphate-dependent aminotransferase family.</text>
</comment>
<dbReference type="AlphaFoldDB" id="A0A4Q8ABM0"/>
<dbReference type="InterPro" id="IPR004839">
    <property type="entry name" value="Aminotransferase_I/II_large"/>
</dbReference>
<dbReference type="SUPFAM" id="SSF53383">
    <property type="entry name" value="PLP-dependent transferases"/>
    <property type="match status" value="1"/>
</dbReference>
<dbReference type="Gene3D" id="3.40.640.10">
    <property type="entry name" value="Type I PLP-dependent aspartate aminotransferase-like (Major domain)"/>
    <property type="match status" value="1"/>
</dbReference>
<dbReference type="RefSeq" id="WP_207219327.1">
    <property type="nucleotide sequence ID" value="NZ_SHLA01000001.1"/>
</dbReference>
<evidence type="ECO:0000256" key="4">
    <source>
        <dbReference type="ARBA" id="ARBA00022679"/>
    </source>
</evidence>
<dbReference type="CDD" id="cd00609">
    <property type="entry name" value="AAT_like"/>
    <property type="match status" value="1"/>
</dbReference>
<dbReference type="InterPro" id="IPR051326">
    <property type="entry name" value="Kynurenine-oxoglutarate_AT"/>
</dbReference>
<evidence type="ECO:0000256" key="5">
    <source>
        <dbReference type="ARBA" id="ARBA00022898"/>
    </source>
</evidence>
<organism evidence="7 8">
    <name type="scientific">Zhihengliuella halotolerans</name>
    <dbReference type="NCBI Taxonomy" id="370736"/>
    <lineage>
        <taxon>Bacteria</taxon>
        <taxon>Bacillati</taxon>
        <taxon>Actinomycetota</taxon>
        <taxon>Actinomycetes</taxon>
        <taxon>Micrococcales</taxon>
        <taxon>Micrococcaceae</taxon>
        <taxon>Zhihengliuella</taxon>
    </lineage>
</organism>
<sequence>MTQQSLPHTPAPWRRAAAGANLLGADGVSKPTVFEELTALANQHGAINLGQGFPDTDGPEHLKEIAAGSIRAGFDDGGLNQYAPGLGLPALRAAIAEHQRRFYGHDLDPARNVLVTTGATEGIAAAIMALVSPGERVVTLSPFYDSYAAMIGLAGAEHVTVPLTWPDFAPDDADLDAAIAPGTRLVVLNTPHNPTGTALSRATLERIVARAGEVGALILSDEVYEHLVFDGPHLPVASIPGAAERTLTLGSAGKTFSLTGWKVGWATGPADLVTAVRSVKQFLTYSSGGPFQAAVAEGLRYDDSFFRAQAERLKAGRDVLVTALRAAGLQVSTPAAGYFAIADVAPLGFNDAAALAYRLPAELGVGAIPVSAFVRPHEADRYKSLLRFAFCKREPVLNDAAARLLRLPELAT</sequence>
<protein>
    <submittedName>
        <fullName evidence="7">N-succinyldiaminopimelate aminotransferase</fullName>
    </submittedName>
</protein>
<keyword evidence="3 7" id="KW-0032">Aminotransferase</keyword>
<dbReference type="InterPro" id="IPR015421">
    <property type="entry name" value="PyrdxlP-dep_Trfase_major"/>
</dbReference>
<dbReference type="InterPro" id="IPR015422">
    <property type="entry name" value="PyrdxlP-dep_Trfase_small"/>
</dbReference>
<dbReference type="GO" id="GO:0005737">
    <property type="term" value="C:cytoplasm"/>
    <property type="evidence" value="ECO:0007669"/>
    <property type="project" value="TreeGrafter"/>
</dbReference>
<keyword evidence="5" id="KW-0663">Pyridoxal phosphate</keyword>
<keyword evidence="8" id="KW-1185">Reference proteome</keyword>
<evidence type="ECO:0000256" key="1">
    <source>
        <dbReference type="ARBA" id="ARBA00001933"/>
    </source>
</evidence>